<keyword evidence="3" id="KW-1185">Reference proteome</keyword>
<dbReference type="Proteomes" id="UP001187682">
    <property type="component" value="Unassembled WGS sequence"/>
</dbReference>
<protein>
    <submittedName>
        <fullName evidence="2">Uncharacterized protein</fullName>
    </submittedName>
</protein>
<evidence type="ECO:0000256" key="1">
    <source>
        <dbReference type="SAM" id="MobiDB-lite"/>
    </source>
</evidence>
<evidence type="ECO:0000313" key="2">
    <source>
        <dbReference type="EMBL" id="SPO03901.1"/>
    </source>
</evidence>
<feature type="compositionally biased region" description="Polar residues" evidence="1">
    <location>
        <begin position="1"/>
        <end position="10"/>
    </location>
</feature>
<accession>A0AAE8SWK9</accession>
<reference evidence="2" key="1">
    <citation type="submission" date="2018-03" db="EMBL/GenBank/DDBJ databases">
        <authorList>
            <person name="Guldener U."/>
        </authorList>
    </citation>
    <scope>NUCLEOTIDE SEQUENCE</scope>
</reference>
<feature type="region of interest" description="Disordered" evidence="1">
    <location>
        <begin position="1"/>
        <end position="118"/>
    </location>
</feature>
<sequence>MSSQQSNPTEGHSPAMEPNAPKAKTDKAKKWAAFRAQNYDGEGWGDDYEDRSGSPQSPPHRGVSPSHSPTTVPSDDQPKVSNGLASSLPSQIQTPQITPELGRAAAATAPNPKRASGIYSGLNQLTLSSGPEFSNIAGVEQVPSSAIPQALATVSEDGLHYKLRLHLDPHAFKRNR</sequence>
<proteinExistence type="predicted"/>
<name>A0AAE8SWK9_9PEZI</name>
<gene>
    <name evidence="2" type="ORF">DNG_06584</name>
</gene>
<evidence type="ECO:0000313" key="3">
    <source>
        <dbReference type="Proteomes" id="UP001187682"/>
    </source>
</evidence>
<feature type="compositionally biased region" description="Low complexity" evidence="1">
    <location>
        <begin position="63"/>
        <end position="74"/>
    </location>
</feature>
<feature type="compositionally biased region" description="Polar residues" evidence="1">
    <location>
        <begin position="79"/>
        <end position="97"/>
    </location>
</feature>
<comment type="caution">
    <text evidence="2">The sequence shown here is derived from an EMBL/GenBank/DDBJ whole genome shotgun (WGS) entry which is preliminary data.</text>
</comment>
<dbReference type="EMBL" id="ONZQ02000009">
    <property type="protein sequence ID" value="SPO03901.1"/>
    <property type="molecule type" value="Genomic_DNA"/>
</dbReference>
<organism evidence="2 3">
    <name type="scientific">Cephalotrichum gorgonifer</name>
    <dbReference type="NCBI Taxonomy" id="2041049"/>
    <lineage>
        <taxon>Eukaryota</taxon>
        <taxon>Fungi</taxon>
        <taxon>Dikarya</taxon>
        <taxon>Ascomycota</taxon>
        <taxon>Pezizomycotina</taxon>
        <taxon>Sordariomycetes</taxon>
        <taxon>Hypocreomycetidae</taxon>
        <taxon>Microascales</taxon>
        <taxon>Microascaceae</taxon>
        <taxon>Cephalotrichum</taxon>
    </lineage>
</organism>
<dbReference type="AlphaFoldDB" id="A0AAE8SWK9"/>